<feature type="transmembrane region" description="Helical" evidence="1">
    <location>
        <begin position="95"/>
        <end position="118"/>
    </location>
</feature>
<accession>A0A2T7NVB8</accession>
<sequence length="250" mass="27680">MGCKVFPFFEPLHRVLSWFCHDSVASLSRRLYVAATSRLRLLYVAVTSLLMKMSLDTLIDLDALLPFGNASDASNFYLLNATQHPLVRLVTAINLYLIPVISCVGLAGGICSFVILLFTTFQFQPCSHYLAVLTISDTSFLAALLLGWLTSLHPDMASNPGYCQSVSVDWQTIDINDQAEDIAMHVGMVGEGDRAFPNNKWDQRHHTPVTAEHRKERLSHASSIWEDIIFSTPSNKNLANIPAIGLTDGI</sequence>
<dbReference type="OrthoDB" id="6155320at2759"/>
<evidence type="ECO:0000256" key="1">
    <source>
        <dbReference type="SAM" id="Phobius"/>
    </source>
</evidence>
<evidence type="ECO:0000313" key="3">
    <source>
        <dbReference type="Proteomes" id="UP000245119"/>
    </source>
</evidence>
<dbReference type="AlphaFoldDB" id="A0A2T7NVB8"/>
<keyword evidence="1" id="KW-0472">Membrane</keyword>
<keyword evidence="1" id="KW-1133">Transmembrane helix</keyword>
<organism evidence="2 3">
    <name type="scientific">Pomacea canaliculata</name>
    <name type="common">Golden apple snail</name>
    <dbReference type="NCBI Taxonomy" id="400727"/>
    <lineage>
        <taxon>Eukaryota</taxon>
        <taxon>Metazoa</taxon>
        <taxon>Spiralia</taxon>
        <taxon>Lophotrochozoa</taxon>
        <taxon>Mollusca</taxon>
        <taxon>Gastropoda</taxon>
        <taxon>Caenogastropoda</taxon>
        <taxon>Architaenioglossa</taxon>
        <taxon>Ampullarioidea</taxon>
        <taxon>Ampullariidae</taxon>
        <taxon>Pomacea</taxon>
    </lineage>
</organism>
<dbReference type="Proteomes" id="UP000245119">
    <property type="component" value="Linkage Group LG9"/>
</dbReference>
<evidence type="ECO:0008006" key="4">
    <source>
        <dbReference type="Google" id="ProtNLM"/>
    </source>
</evidence>
<proteinExistence type="predicted"/>
<protein>
    <recommendedName>
        <fullName evidence="4">G-protein coupled receptors family 1 profile domain-containing protein</fullName>
    </recommendedName>
</protein>
<evidence type="ECO:0000313" key="2">
    <source>
        <dbReference type="EMBL" id="PVD25117.1"/>
    </source>
</evidence>
<dbReference type="EMBL" id="PZQS01000009">
    <property type="protein sequence ID" value="PVD25117.1"/>
    <property type="molecule type" value="Genomic_DNA"/>
</dbReference>
<gene>
    <name evidence="2" type="ORF">C0Q70_15615</name>
</gene>
<keyword evidence="3" id="KW-1185">Reference proteome</keyword>
<comment type="caution">
    <text evidence="2">The sequence shown here is derived from an EMBL/GenBank/DDBJ whole genome shotgun (WGS) entry which is preliminary data.</text>
</comment>
<feature type="transmembrane region" description="Helical" evidence="1">
    <location>
        <begin position="130"/>
        <end position="149"/>
    </location>
</feature>
<reference evidence="2 3" key="1">
    <citation type="submission" date="2018-04" db="EMBL/GenBank/DDBJ databases">
        <title>The genome of golden apple snail Pomacea canaliculata provides insight into stress tolerance and invasive adaptation.</title>
        <authorList>
            <person name="Liu C."/>
            <person name="Liu B."/>
            <person name="Ren Y."/>
            <person name="Zhang Y."/>
            <person name="Wang H."/>
            <person name="Li S."/>
            <person name="Jiang F."/>
            <person name="Yin L."/>
            <person name="Zhang G."/>
            <person name="Qian W."/>
            <person name="Fan W."/>
        </authorList>
    </citation>
    <scope>NUCLEOTIDE SEQUENCE [LARGE SCALE GENOMIC DNA]</scope>
    <source>
        <strain evidence="2">SZHN2017</strain>
        <tissue evidence="2">Muscle</tissue>
    </source>
</reference>
<name>A0A2T7NVB8_POMCA</name>
<keyword evidence="1" id="KW-0812">Transmembrane</keyword>